<dbReference type="CDD" id="cd00114">
    <property type="entry name" value="LIGANc"/>
    <property type="match status" value="1"/>
</dbReference>
<dbReference type="CDD" id="cd17748">
    <property type="entry name" value="BRCT_DNA_ligase_like"/>
    <property type="match status" value="1"/>
</dbReference>
<dbReference type="InterPro" id="IPR018239">
    <property type="entry name" value="DNA_ligase_AS"/>
</dbReference>
<feature type="binding site" evidence="11">
    <location>
        <position position="136"/>
    </location>
    <ligand>
        <name>NAD(+)</name>
        <dbReference type="ChEBI" id="CHEBI:57540"/>
    </ligand>
</feature>
<feature type="binding site" evidence="11">
    <location>
        <position position="408"/>
    </location>
    <ligand>
        <name>Zn(2+)</name>
        <dbReference type="ChEBI" id="CHEBI:29105"/>
    </ligand>
</feature>
<feature type="binding site" evidence="11">
    <location>
        <begin position="81"/>
        <end position="82"/>
    </location>
    <ligand>
        <name>NAD(+)</name>
        <dbReference type="ChEBI" id="CHEBI:57540"/>
    </ligand>
</feature>
<protein>
    <recommendedName>
        <fullName evidence="11 12">DNA ligase</fullName>
        <ecNumber evidence="11 12">6.5.1.2</ecNumber>
    </recommendedName>
    <alternativeName>
        <fullName evidence="11">Polydeoxyribonucleotide synthase [NAD(+)]</fullName>
    </alternativeName>
</protein>
<organism evidence="14 15">
    <name type="scientific">Buchnera aphidicola</name>
    <name type="common">Brachycaudus cardui</name>
    <dbReference type="NCBI Taxonomy" id="557993"/>
    <lineage>
        <taxon>Bacteria</taxon>
        <taxon>Pseudomonadati</taxon>
        <taxon>Pseudomonadota</taxon>
        <taxon>Gammaproteobacteria</taxon>
        <taxon>Enterobacterales</taxon>
        <taxon>Erwiniaceae</taxon>
        <taxon>Buchnera</taxon>
    </lineage>
</organism>
<dbReference type="PROSITE" id="PS01056">
    <property type="entry name" value="DNA_LIGASE_N2"/>
    <property type="match status" value="1"/>
</dbReference>
<evidence type="ECO:0000256" key="11">
    <source>
        <dbReference type="HAMAP-Rule" id="MF_01588"/>
    </source>
</evidence>
<dbReference type="PANTHER" id="PTHR23389:SF9">
    <property type="entry name" value="DNA LIGASE"/>
    <property type="match status" value="1"/>
</dbReference>
<keyword evidence="6 11" id="KW-0862">Zinc</keyword>
<dbReference type="PIRSF" id="PIRSF001604">
    <property type="entry name" value="LigA"/>
    <property type="match status" value="1"/>
</dbReference>
<keyword evidence="3 11" id="KW-0235">DNA replication</keyword>
<dbReference type="EMBL" id="CP034879">
    <property type="protein sequence ID" value="QCI20227.1"/>
    <property type="molecule type" value="Genomic_DNA"/>
</dbReference>
<dbReference type="InterPro" id="IPR013840">
    <property type="entry name" value="DNAligase_N"/>
</dbReference>
<dbReference type="Gene3D" id="6.20.10.30">
    <property type="match status" value="1"/>
</dbReference>
<evidence type="ECO:0000313" key="14">
    <source>
        <dbReference type="EMBL" id="QCI20227.1"/>
    </source>
</evidence>
<dbReference type="EC" id="6.5.1.2" evidence="11 12"/>
<feature type="binding site" evidence="11">
    <location>
        <position position="411"/>
    </location>
    <ligand>
        <name>Zn(2+)</name>
        <dbReference type="ChEBI" id="CHEBI:29105"/>
    </ligand>
</feature>
<evidence type="ECO:0000256" key="8">
    <source>
        <dbReference type="ARBA" id="ARBA00023027"/>
    </source>
</evidence>
<dbReference type="GO" id="GO:0006260">
    <property type="term" value="P:DNA replication"/>
    <property type="evidence" value="ECO:0007669"/>
    <property type="project" value="UniProtKB-KW"/>
</dbReference>
<dbReference type="Pfam" id="PF12826">
    <property type="entry name" value="HHH_2"/>
    <property type="match status" value="1"/>
</dbReference>
<dbReference type="Gene3D" id="2.40.50.140">
    <property type="entry name" value="Nucleic acid-binding proteins"/>
    <property type="match status" value="1"/>
</dbReference>
<evidence type="ECO:0000256" key="10">
    <source>
        <dbReference type="ARBA" id="ARBA00034005"/>
    </source>
</evidence>
<dbReference type="SUPFAM" id="SSF50249">
    <property type="entry name" value="Nucleic acid-binding proteins"/>
    <property type="match status" value="1"/>
</dbReference>
<dbReference type="InterPro" id="IPR004150">
    <property type="entry name" value="NAD_DNA_ligase_OB"/>
</dbReference>
<evidence type="ECO:0000256" key="5">
    <source>
        <dbReference type="ARBA" id="ARBA00022763"/>
    </source>
</evidence>
<feature type="binding site" evidence="11">
    <location>
        <position position="432"/>
    </location>
    <ligand>
        <name>Zn(2+)</name>
        <dbReference type="ChEBI" id="CHEBI:29105"/>
    </ligand>
</feature>
<keyword evidence="2 11" id="KW-0436">Ligase</keyword>
<comment type="caution">
    <text evidence="11">Lacks conserved residue(s) required for the propagation of feature annotation.</text>
</comment>
<dbReference type="InterPro" id="IPR001679">
    <property type="entry name" value="DNA_ligase"/>
</dbReference>
<dbReference type="GO" id="GO:0005829">
    <property type="term" value="C:cytosol"/>
    <property type="evidence" value="ECO:0007669"/>
    <property type="project" value="TreeGrafter"/>
</dbReference>
<keyword evidence="4 11" id="KW-0479">Metal-binding</keyword>
<evidence type="ECO:0000256" key="4">
    <source>
        <dbReference type="ARBA" id="ARBA00022723"/>
    </source>
</evidence>
<dbReference type="SMART" id="SM00532">
    <property type="entry name" value="LIGANc"/>
    <property type="match status" value="1"/>
</dbReference>
<evidence type="ECO:0000256" key="12">
    <source>
        <dbReference type="RuleBase" id="RU000618"/>
    </source>
</evidence>
<dbReference type="InterPro" id="IPR041663">
    <property type="entry name" value="DisA/LigA_HHH"/>
</dbReference>
<dbReference type="SUPFAM" id="SSF47781">
    <property type="entry name" value="RuvA domain 2-like"/>
    <property type="match status" value="1"/>
</dbReference>
<proteinExistence type="inferred from homology"/>
<dbReference type="InterPro" id="IPR012340">
    <property type="entry name" value="NA-bd_OB-fold"/>
</dbReference>
<evidence type="ECO:0000256" key="7">
    <source>
        <dbReference type="ARBA" id="ARBA00022842"/>
    </source>
</evidence>
<reference evidence="14 15" key="2">
    <citation type="submission" date="2019-05" db="EMBL/GenBank/DDBJ databases">
        <title>Genome evolution of the obligate endosymbiont Buchnera aphidicola.</title>
        <authorList>
            <person name="Moran N.A."/>
        </authorList>
    </citation>
    <scope>NUCLEOTIDE SEQUENCE [LARGE SCALE GENOMIC DNA]</scope>
    <source>
        <strain evidence="14 15">Bca</strain>
    </source>
</reference>
<dbReference type="AlphaFoldDB" id="A0A4D6XWR1"/>
<comment type="catalytic activity">
    <reaction evidence="10 11 12">
        <text>NAD(+) + (deoxyribonucleotide)n-3'-hydroxyl + 5'-phospho-(deoxyribonucleotide)m = (deoxyribonucleotide)n+m + AMP + beta-nicotinamide D-nucleotide.</text>
        <dbReference type="EC" id="6.5.1.2"/>
    </reaction>
</comment>
<dbReference type="OrthoDB" id="9759736at2"/>
<dbReference type="GO" id="GO:0006281">
    <property type="term" value="P:DNA repair"/>
    <property type="evidence" value="ECO:0007669"/>
    <property type="project" value="UniProtKB-KW"/>
</dbReference>
<dbReference type="InterPro" id="IPR010994">
    <property type="entry name" value="RuvA_2-like"/>
</dbReference>
<dbReference type="Gene3D" id="3.30.470.30">
    <property type="entry name" value="DNA ligase/mRNA capping enzyme"/>
    <property type="match status" value="1"/>
</dbReference>
<feature type="binding site" evidence="11">
    <location>
        <begin position="32"/>
        <end position="36"/>
    </location>
    <ligand>
        <name>NAD(+)</name>
        <dbReference type="ChEBI" id="CHEBI:57540"/>
    </ligand>
</feature>
<evidence type="ECO:0000256" key="6">
    <source>
        <dbReference type="ARBA" id="ARBA00022833"/>
    </source>
</evidence>
<dbReference type="HAMAP" id="MF_01588">
    <property type="entry name" value="DNA_ligase_A"/>
    <property type="match status" value="1"/>
</dbReference>
<dbReference type="Proteomes" id="UP000298594">
    <property type="component" value="Chromosome"/>
</dbReference>
<evidence type="ECO:0000256" key="1">
    <source>
        <dbReference type="ARBA" id="ARBA00004067"/>
    </source>
</evidence>
<dbReference type="GO" id="GO:0046872">
    <property type="term" value="F:metal ion binding"/>
    <property type="evidence" value="ECO:0007669"/>
    <property type="project" value="UniProtKB-KW"/>
</dbReference>
<keyword evidence="8 11" id="KW-0520">NAD</keyword>
<dbReference type="FunFam" id="3.30.470.30:FF:000001">
    <property type="entry name" value="DNA ligase"/>
    <property type="match status" value="1"/>
</dbReference>
<dbReference type="InterPro" id="IPR001357">
    <property type="entry name" value="BRCT_dom"/>
</dbReference>
<dbReference type="NCBIfam" id="TIGR00575">
    <property type="entry name" value="dnlj"/>
    <property type="match status" value="1"/>
</dbReference>
<feature type="active site" description="N6-AMP-lysine intermediate" evidence="11">
    <location>
        <position position="115"/>
    </location>
</feature>
<keyword evidence="11" id="KW-0464">Manganese</keyword>
<keyword evidence="9 11" id="KW-0234">DNA repair</keyword>
<dbReference type="Gene3D" id="3.40.50.10190">
    <property type="entry name" value="BRCT domain"/>
    <property type="match status" value="1"/>
</dbReference>
<name>A0A4D6XWR1_9GAMM</name>
<comment type="similarity">
    <text evidence="11">Belongs to the NAD-dependent DNA ligase family. LigA subfamily.</text>
</comment>
<comment type="function">
    <text evidence="1 11">DNA ligase that catalyzes the formation of phosphodiester linkages between 5'-phosphoryl and 3'-hydroxyl groups in double-stranded DNA using NAD as a coenzyme and as the energy source for the reaction. It is essential for DNA replication and repair of damaged DNA.</text>
</comment>
<evidence type="ECO:0000256" key="9">
    <source>
        <dbReference type="ARBA" id="ARBA00023204"/>
    </source>
</evidence>
<evidence type="ECO:0000256" key="3">
    <source>
        <dbReference type="ARBA" id="ARBA00022705"/>
    </source>
</evidence>
<evidence type="ECO:0000313" key="15">
    <source>
        <dbReference type="Proteomes" id="UP000298594"/>
    </source>
</evidence>
<dbReference type="Gene3D" id="1.10.287.610">
    <property type="entry name" value="Helix hairpin bin"/>
    <property type="match status" value="1"/>
</dbReference>
<dbReference type="RefSeq" id="WP_158358973.1">
    <property type="nucleotide sequence ID" value="NZ_CP034879.1"/>
</dbReference>
<feature type="binding site" evidence="11">
    <location>
        <position position="173"/>
    </location>
    <ligand>
        <name>NAD(+)</name>
        <dbReference type="ChEBI" id="CHEBI:57540"/>
    </ligand>
</feature>
<dbReference type="PROSITE" id="PS01055">
    <property type="entry name" value="DNA_LIGASE_N1"/>
    <property type="match status" value="1"/>
</dbReference>
<feature type="binding site" evidence="11">
    <location>
        <position position="290"/>
    </location>
    <ligand>
        <name>NAD(+)</name>
        <dbReference type="ChEBI" id="CHEBI:57540"/>
    </ligand>
</feature>
<dbReference type="GO" id="GO:0003911">
    <property type="term" value="F:DNA ligase (NAD+) activity"/>
    <property type="evidence" value="ECO:0007669"/>
    <property type="project" value="UniProtKB-UniRule"/>
</dbReference>
<dbReference type="SUPFAM" id="SSF52113">
    <property type="entry name" value="BRCT domain"/>
    <property type="match status" value="1"/>
</dbReference>
<dbReference type="PROSITE" id="PS50172">
    <property type="entry name" value="BRCT"/>
    <property type="match status" value="1"/>
</dbReference>
<keyword evidence="7 11" id="KW-0460">Magnesium</keyword>
<sequence length="673" mass="77518">MTSIKNKIDQLRKNILKYEYFYHKLDQPIVSDAEYDYLLHKLYNLELKNKQFITADSPTQKIGSNLSNKFQKITHFSPMLSLDNTFNVQGYLDFETRIKKFLNVNLEISLCCELKIDGIAISIIYEEGIFIRAATRGDGYKGENITVNAKMIKSIPLKLTGCDIPKRLEIRGEVFMLKSDFLELNEISQIEKNKSFSNPRNAAAGSLRHIDPKITAERKLMFFCHGCDFFSEIEKFTTHYERLMQCSVWGLPVNKEMKNCSNYTEVFDFYKKIEKKRHVFNFDIDGIVVKVNSLELQNKLGFNSKSPRWAIALKFSSLERITRLNSVKFQVGRTGAITPVACFEPVYISGVTIRKASLHNKNEIERLNLHVNDFIVICRSGDVIPKLLSVVTATRSSYSKKIIFPVFCPICNTKLLESKEDKVIRCHAGLICDAQKKKSLQHFFSKKSLNVRGLGPKIINELVDKKYVNNPIDFFYLREIDLIKLKKIGSKKSLEIISAINQCKKTTFKRFIYALGILNVGEIAAEKIANYFLTLDKLINTSILDLNNIDGIGKVIAYNIWNYFSIDSNRDMIFNLVKKVGISWDDREIFMKKKKNTYFSGKKVVLTGIFDNFQRIELKNILINLDAIVLNHISKNTDLLIVGKKFGSKFFQAKLLKIKTINEDEFQYLISLK</sequence>
<dbReference type="Pfam" id="PF03120">
    <property type="entry name" value="OB_DNA_ligase"/>
    <property type="match status" value="1"/>
</dbReference>
<reference evidence="14 15" key="1">
    <citation type="submission" date="2018-12" db="EMBL/GenBank/DDBJ databases">
        <authorList>
            <person name="Chong R.A."/>
        </authorList>
    </citation>
    <scope>NUCLEOTIDE SEQUENCE [LARGE SCALE GENOMIC DNA]</scope>
    <source>
        <strain evidence="14 15">Bca</strain>
    </source>
</reference>
<keyword evidence="5 11" id="KW-0227">DNA damage</keyword>
<dbReference type="InterPro" id="IPR033136">
    <property type="entry name" value="DNA_ligase_CS"/>
</dbReference>
<gene>
    <name evidence="11 14" type="primary">ligA</name>
    <name evidence="14" type="ORF">D9V67_00340</name>
</gene>
<dbReference type="Pfam" id="PF00533">
    <property type="entry name" value="BRCT"/>
    <property type="match status" value="1"/>
</dbReference>
<dbReference type="PANTHER" id="PTHR23389">
    <property type="entry name" value="CHROMOSOME TRANSMISSION FIDELITY FACTOR 18"/>
    <property type="match status" value="1"/>
</dbReference>
<dbReference type="Gene3D" id="1.10.150.20">
    <property type="entry name" value="5' to 3' exonuclease, C-terminal subdomain"/>
    <property type="match status" value="2"/>
</dbReference>
<feature type="binding site" evidence="11">
    <location>
        <position position="314"/>
    </location>
    <ligand>
        <name>NAD(+)</name>
        <dbReference type="ChEBI" id="CHEBI:57540"/>
    </ligand>
</feature>
<accession>A0A4D6XWR1</accession>
<dbReference type="Pfam" id="PF01653">
    <property type="entry name" value="DNA_ligase_aden"/>
    <property type="match status" value="1"/>
</dbReference>
<evidence type="ECO:0000256" key="2">
    <source>
        <dbReference type="ARBA" id="ARBA00022598"/>
    </source>
</evidence>
<evidence type="ECO:0000259" key="13">
    <source>
        <dbReference type="PROSITE" id="PS50172"/>
    </source>
</evidence>
<dbReference type="NCBIfam" id="NF005932">
    <property type="entry name" value="PRK07956.1"/>
    <property type="match status" value="1"/>
</dbReference>
<feature type="binding site" evidence="11">
    <location>
        <position position="113"/>
    </location>
    <ligand>
        <name>NAD(+)</name>
        <dbReference type="ChEBI" id="CHEBI:57540"/>
    </ligand>
</feature>
<dbReference type="InterPro" id="IPR013839">
    <property type="entry name" value="DNAligase_adenylation"/>
</dbReference>
<comment type="cofactor">
    <cofactor evidence="11">
        <name>Mg(2+)</name>
        <dbReference type="ChEBI" id="CHEBI:18420"/>
    </cofactor>
    <cofactor evidence="11">
        <name>Mn(2+)</name>
        <dbReference type="ChEBI" id="CHEBI:29035"/>
    </cofactor>
</comment>
<feature type="domain" description="BRCT" evidence="13">
    <location>
        <begin position="594"/>
        <end position="673"/>
    </location>
</feature>
<dbReference type="SUPFAM" id="SSF56091">
    <property type="entry name" value="DNA ligase/mRNA capping enzyme, catalytic domain"/>
    <property type="match status" value="1"/>
</dbReference>
<dbReference type="SMART" id="SM00292">
    <property type="entry name" value="BRCT"/>
    <property type="match status" value="1"/>
</dbReference>
<dbReference type="InterPro" id="IPR036420">
    <property type="entry name" value="BRCT_dom_sf"/>
</dbReference>